<comment type="caution">
    <text evidence="2">The sequence shown here is derived from an EMBL/GenBank/DDBJ whole genome shotgun (WGS) entry which is preliminary data.</text>
</comment>
<keyword evidence="3" id="KW-1185">Reference proteome</keyword>
<dbReference type="EMBL" id="JARJLG010000074">
    <property type="protein sequence ID" value="KAJ7752485.1"/>
    <property type="molecule type" value="Genomic_DNA"/>
</dbReference>
<organism evidence="2 3">
    <name type="scientific">Mycena maculata</name>
    <dbReference type="NCBI Taxonomy" id="230809"/>
    <lineage>
        <taxon>Eukaryota</taxon>
        <taxon>Fungi</taxon>
        <taxon>Dikarya</taxon>
        <taxon>Basidiomycota</taxon>
        <taxon>Agaricomycotina</taxon>
        <taxon>Agaricomycetes</taxon>
        <taxon>Agaricomycetidae</taxon>
        <taxon>Agaricales</taxon>
        <taxon>Marasmiineae</taxon>
        <taxon>Mycenaceae</taxon>
        <taxon>Mycena</taxon>
    </lineage>
</organism>
<evidence type="ECO:0000313" key="3">
    <source>
        <dbReference type="Proteomes" id="UP001215280"/>
    </source>
</evidence>
<protein>
    <recommendedName>
        <fullName evidence="1">Bacteriophage T5 Orf172 DNA-binding domain-containing protein</fullName>
    </recommendedName>
</protein>
<accession>A0AAD7IXF3</accession>
<dbReference type="Pfam" id="PF10544">
    <property type="entry name" value="T5orf172"/>
    <property type="match status" value="1"/>
</dbReference>
<dbReference type="Proteomes" id="UP001215280">
    <property type="component" value="Unassembled WGS sequence"/>
</dbReference>
<evidence type="ECO:0000259" key="1">
    <source>
        <dbReference type="Pfam" id="PF10544"/>
    </source>
</evidence>
<proteinExistence type="predicted"/>
<gene>
    <name evidence="2" type="ORF">DFH07DRAFT_774425</name>
</gene>
<sequence length="221" mass="24943">MYALPPPSLPLTTTHLHPSMARGCRPLPQASRSAVIRAFRQMGIHNIRLRSYQLDGPGVAYIVGRVRTTVFDSYIAKQTSRDNFLDALEIQVGHSKNFKAQRHAYNAYKRCAGEHTLFWHATYTTRHRMLLESIVHQRLKNIAAALRSVSCVCKTQHREFSSFVRAGGFPGVDDIVEKCLGALGETNFVRFLEYLYYIIARDQQISWNCNSGLTGLIPASS</sequence>
<feature type="domain" description="Bacteriophage T5 Orf172 DNA-binding" evidence="1">
    <location>
        <begin position="74"/>
        <end position="160"/>
    </location>
</feature>
<evidence type="ECO:0000313" key="2">
    <source>
        <dbReference type="EMBL" id="KAJ7752485.1"/>
    </source>
</evidence>
<dbReference type="InterPro" id="IPR018306">
    <property type="entry name" value="Phage_T5_Orf172_DNA-bd"/>
</dbReference>
<name>A0AAD7IXF3_9AGAR</name>
<reference evidence="2" key="1">
    <citation type="submission" date="2023-03" db="EMBL/GenBank/DDBJ databases">
        <title>Massive genome expansion in bonnet fungi (Mycena s.s.) driven by repeated elements and novel gene families across ecological guilds.</title>
        <authorList>
            <consortium name="Lawrence Berkeley National Laboratory"/>
            <person name="Harder C.B."/>
            <person name="Miyauchi S."/>
            <person name="Viragh M."/>
            <person name="Kuo A."/>
            <person name="Thoen E."/>
            <person name="Andreopoulos B."/>
            <person name="Lu D."/>
            <person name="Skrede I."/>
            <person name="Drula E."/>
            <person name="Henrissat B."/>
            <person name="Morin E."/>
            <person name="Kohler A."/>
            <person name="Barry K."/>
            <person name="LaButti K."/>
            <person name="Morin E."/>
            <person name="Salamov A."/>
            <person name="Lipzen A."/>
            <person name="Mereny Z."/>
            <person name="Hegedus B."/>
            <person name="Baldrian P."/>
            <person name="Stursova M."/>
            <person name="Weitz H."/>
            <person name="Taylor A."/>
            <person name="Grigoriev I.V."/>
            <person name="Nagy L.G."/>
            <person name="Martin F."/>
            <person name="Kauserud H."/>
        </authorList>
    </citation>
    <scope>NUCLEOTIDE SEQUENCE</scope>
    <source>
        <strain evidence="2">CBHHK188m</strain>
    </source>
</reference>
<dbReference type="AlphaFoldDB" id="A0AAD7IXF3"/>